<dbReference type="KEGG" id="tzo:THMIRHAT_02990"/>
<gene>
    <name evidence="2" type="ORF">THMIRHAT_02990</name>
</gene>
<keyword evidence="3" id="KW-1185">Reference proteome</keyword>
<evidence type="ECO:0008006" key="4">
    <source>
        <dbReference type="Google" id="ProtNLM"/>
    </source>
</evidence>
<name>A0A6F8PKC1_9GAMM</name>
<evidence type="ECO:0000313" key="3">
    <source>
        <dbReference type="Proteomes" id="UP000501466"/>
    </source>
</evidence>
<dbReference type="AlphaFoldDB" id="A0A6F8PKC1"/>
<dbReference type="InterPro" id="IPR007712">
    <property type="entry name" value="RelE/ParE_toxin"/>
</dbReference>
<evidence type="ECO:0000256" key="1">
    <source>
        <dbReference type="ARBA" id="ARBA00022649"/>
    </source>
</evidence>
<dbReference type="InterPro" id="IPR035093">
    <property type="entry name" value="RelE/ParE_toxin_dom_sf"/>
</dbReference>
<evidence type="ECO:0000313" key="2">
    <source>
        <dbReference type="EMBL" id="BBP42553.1"/>
    </source>
</evidence>
<dbReference type="RefSeq" id="WP_173290083.1">
    <property type="nucleotide sequence ID" value="NZ_AP021888.1"/>
</dbReference>
<protein>
    <recommendedName>
        <fullName evidence="4">Type II toxin-antitoxin system RelE/ParE family toxin</fullName>
    </recommendedName>
</protein>
<keyword evidence="1" id="KW-1277">Toxin-antitoxin system</keyword>
<dbReference type="EMBL" id="AP021888">
    <property type="protein sequence ID" value="BBP42553.1"/>
    <property type="molecule type" value="Genomic_DNA"/>
</dbReference>
<dbReference type="Pfam" id="PF05016">
    <property type="entry name" value="ParE_toxin"/>
    <property type="match status" value="1"/>
</dbReference>
<sequence length="98" mass="11543">MKHIRLSLRAEQDLEKGFAFYEHQQIKLGYYFLDSLKADIDSLVIKAGVHQVTKLGYFVMIARRFPYAIYYRVEQDLVLVDAILDTRQNPQSITQRFS</sequence>
<dbReference type="Proteomes" id="UP000501466">
    <property type="component" value="Chromosome"/>
</dbReference>
<organism evidence="2 3">
    <name type="scientific">Thiosulfativibrio zosterae</name>
    <dbReference type="NCBI Taxonomy" id="2675053"/>
    <lineage>
        <taxon>Bacteria</taxon>
        <taxon>Pseudomonadati</taxon>
        <taxon>Pseudomonadota</taxon>
        <taxon>Gammaproteobacteria</taxon>
        <taxon>Thiotrichales</taxon>
        <taxon>Piscirickettsiaceae</taxon>
        <taxon>Thiosulfativibrio</taxon>
    </lineage>
</organism>
<reference evidence="3" key="1">
    <citation type="submission" date="2019-11" db="EMBL/GenBank/DDBJ databases">
        <title>Isolation and characterization of two novel species in the genus Thiomicrorhabdus.</title>
        <authorList>
            <person name="Mochizuki J."/>
            <person name="Kojima H."/>
            <person name="Fukui M."/>
        </authorList>
    </citation>
    <scope>NUCLEOTIDE SEQUENCE [LARGE SCALE GENOMIC DNA]</scope>
    <source>
        <strain evidence="3">AkT22</strain>
    </source>
</reference>
<accession>A0A6F8PKC1</accession>
<proteinExistence type="predicted"/>
<dbReference type="Gene3D" id="3.30.2310.20">
    <property type="entry name" value="RelE-like"/>
    <property type="match status" value="1"/>
</dbReference>